<keyword evidence="7" id="KW-0808">Transferase</keyword>
<comment type="cofactor">
    <cofactor evidence="1 5">
        <name>pyridoxal 5'-phosphate</name>
        <dbReference type="ChEBI" id="CHEBI:597326"/>
    </cofactor>
</comment>
<sequence length="380" mass="39914">MSDRLDVVGAELDFTHLDYAASAPCVRAAADAVRDLLPYYGSVHRGAGLRSQRSTLAYEQARETVAEFVGARDGDEVIFTRNTTDALNLLARALPEDTTTIVFDGEHHANLLPWPSPVRLPVTADPVQTLRETLSRVRGQVLVAVTGASNVTGEIWPVHDIAALTHAYGGRVLIDAAQLAPHAPVSLADFDYVAFSGHKLYAPFGAGVLAGRRDWLDAAEPYLRGGGASLSVGDAAGDVVWATGPARHEGGTPNLVGAVALAAVCEALLQADRAALDEHEQSLLAALPEGVTVFGGTRPRVGIVSYAVPDPVTVANRLGREHGIGVRAGMFCAHPLVRRLSGTAAECGTGGLLRVSFGLGTTHDDIDRLLTTFDALGVTV</sequence>
<dbReference type="InterPro" id="IPR015422">
    <property type="entry name" value="PyrdxlP-dep_Trfase_small"/>
</dbReference>
<dbReference type="Proteomes" id="UP001519654">
    <property type="component" value="Unassembled WGS sequence"/>
</dbReference>
<dbReference type="InterPro" id="IPR015424">
    <property type="entry name" value="PyrdxlP-dep_Trfase"/>
</dbReference>
<evidence type="ECO:0000256" key="2">
    <source>
        <dbReference type="ARBA" id="ARBA00010447"/>
    </source>
</evidence>
<dbReference type="InterPro" id="IPR000192">
    <property type="entry name" value="Aminotrans_V_dom"/>
</dbReference>
<protein>
    <submittedName>
        <fullName evidence="7">Aminotransferase class V-fold PLP-dependent enzyme</fullName>
    </submittedName>
</protein>
<evidence type="ECO:0000256" key="3">
    <source>
        <dbReference type="ARBA" id="ARBA00022898"/>
    </source>
</evidence>
<proteinExistence type="inferred from homology"/>
<dbReference type="InterPro" id="IPR015421">
    <property type="entry name" value="PyrdxlP-dep_Trfase_major"/>
</dbReference>
<dbReference type="Pfam" id="PF00266">
    <property type="entry name" value="Aminotran_5"/>
    <property type="match status" value="1"/>
</dbReference>
<evidence type="ECO:0000256" key="1">
    <source>
        <dbReference type="ARBA" id="ARBA00001933"/>
    </source>
</evidence>
<dbReference type="SUPFAM" id="SSF53383">
    <property type="entry name" value="PLP-dependent transferases"/>
    <property type="match status" value="1"/>
</dbReference>
<dbReference type="RefSeq" id="WP_215789907.1">
    <property type="nucleotide sequence ID" value="NZ_JAHKKG010000007.1"/>
</dbReference>
<keyword evidence="7" id="KW-0032">Aminotransferase</keyword>
<accession>A0ABS5YSR6</accession>
<comment type="catalytic activity">
    <reaction evidence="4">
        <text>(sulfur carrier)-H + L-cysteine = (sulfur carrier)-SH + L-alanine</text>
        <dbReference type="Rhea" id="RHEA:43892"/>
        <dbReference type="Rhea" id="RHEA-COMP:14737"/>
        <dbReference type="Rhea" id="RHEA-COMP:14739"/>
        <dbReference type="ChEBI" id="CHEBI:29917"/>
        <dbReference type="ChEBI" id="CHEBI:35235"/>
        <dbReference type="ChEBI" id="CHEBI:57972"/>
        <dbReference type="ChEBI" id="CHEBI:64428"/>
        <dbReference type="EC" id="2.8.1.7"/>
    </reaction>
</comment>
<dbReference type="EMBL" id="JAHKKG010000007">
    <property type="protein sequence ID" value="MBU2666398.1"/>
    <property type="molecule type" value="Genomic_DNA"/>
</dbReference>
<evidence type="ECO:0000313" key="7">
    <source>
        <dbReference type="EMBL" id="MBU2666398.1"/>
    </source>
</evidence>
<keyword evidence="3" id="KW-0663">Pyridoxal phosphate</keyword>
<dbReference type="Gene3D" id="3.40.640.10">
    <property type="entry name" value="Type I PLP-dependent aspartate aminotransferase-like (Major domain)"/>
    <property type="match status" value="1"/>
</dbReference>
<dbReference type="PANTHER" id="PTHR43586">
    <property type="entry name" value="CYSTEINE DESULFURASE"/>
    <property type="match status" value="1"/>
</dbReference>
<dbReference type="PANTHER" id="PTHR43586:SF8">
    <property type="entry name" value="CYSTEINE DESULFURASE 1, CHLOROPLASTIC"/>
    <property type="match status" value="1"/>
</dbReference>
<comment type="caution">
    <text evidence="7">The sequence shown here is derived from an EMBL/GenBank/DDBJ whole genome shotgun (WGS) entry which is preliminary data.</text>
</comment>
<keyword evidence="8" id="KW-1185">Reference proteome</keyword>
<comment type="similarity">
    <text evidence="2">Belongs to the class-V pyridoxal-phosphate-dependent aminotransferase family. Csd subfamily.</text>
</comment>
<dbReference type="Gene3D" id="3.90.1150.10">
    <property type="entry name" value="Aspartate Aminotransferase, domain 1"/>
    <property type="match status" value="1"/>
</dbReference>
<gene>
    <name evidence="7" type="ORF">KOI35_23110</name>
</gene>
<organism evidence="7 8">
    <name type="scientific">Paractinoplanes bogorensis</name>
    <dbReference type="NCBI Taxonomy" id="1610840"/>
    <lineage>
        <taxon>Bacteria</taxon>
        <taxon>Bacillati</taxon>
        <taxon>Actinomycetota</taxon>
        <taxon>Actinomycetes</taxon>
        <taxon>Micromonosporales</taxon>
        <taxon>Micromonosporaceae</taxon>
        <taxon>Paractinoplanes</taxon>
    </lineage>
</organism>
<dbReference type="GO" id="GO:0008483">
    <property type="term" value="F:transaminase activity"/>
    <property type="evidence" value="ECO:0007669"/>
    <property type="project" value="UniProtKB-KW"/>
</dbReference>
<evidence type="ECO:0000259" key="6">
    <source>
        <dbReference type="Pfam" id="PF00266"/>
    </source>
</evidence>
<dbReference type="InterPro" id="IPR020578">
    <property type="entry name" value="Aminotrans_V_PyrdxlP_BS"/>
</dbReference>
<evidence type="ECO:0000256" key="5">
    <source>
        <dbReference type="RuleBase" id="RU004504"/>
    </source>
</evidence>
<evidence type="ECO:0000313" key="8">
    <source>
        <dbReference type="Proteomes" id="UP001519654"/>
    </source>
</evidence>
<feature type="domain" description="Aminotransferase class V" evidence="6">
    <location>
        <begin position="16"/>
        <end position="369"/>
    </location>
</feature>
<name>A0ABS5YSR6_9ACTN</name>
<evidence type="ECO:0000256" key="4">
    <source>
        <dbReference type="ARBA" id="ARBA00050776"/>
    </source>
</evidence>
<reference evidence="7 8" key="1">
    <citation type="submission" date="2021-06" db="EMBL/GenBank/DDBJ databases">
        <title>Actinoplanes lichenicola sp. nov., and Actinoplanes ovalisporus sp. nov., isolated from lichen in Thailand.</title>
        <authorList>
            <person name="Saeng-In P."/>
            <person name="Kanchanasin P."/>
            <person name="Yuki M."/>
            <person name="Kudo T."/>
            <person name="Ohkuma M."/>
            <person name="Phongsopitanun W."/>
            <person name="Tanasupawat S."/>
        </authorList>
    </citation>
    <scope>NUCLEOTIDE SEQUENCE [LARGE SCALE GENOMIC DNA]</scope>
    <source>
        <strain evidence="7 8">NBRC 110975</strain>
    </source>
</reference>
<dbReference type="PROSITE" id="PS00595">
    <property type="entry name" value="AA_TRANSFER_CLASS_5"/>
    <property type="match status" value="1"/>
</dbReference>